<dbReference type="GO" id="GO:0008081">
    <property type="term" value="F:phosphoric diester hydrolase activity"/>
    <property type="evidence" value="ECO:0007669"/>
    <property type="project" value="UniProtKB-ARBA"/>
</dbReference>
<evidence type="ECO:0000259" key="4">
    <source>
        <dbReference type="PROSITE" id="PS51832"/>
    </source>
</evidence>
<name>A0A1I5MX04_9GAMM</name>
<dbReference type="InterPro" id="IPR003660">
    <property type="entry name" value="HAMP_dom"/>
</dbReference>
<evidence type="ECO:0000313" key="5">
    <source>
        <dbReference type="EMBL" id="SFP14059.1"/>
    </source>
</evidence>
<dbReference type="PANTHER" id="PTHR45228:SF5">
    <property type="entry name" value="CYCLIC DI-GMP PHOSPHODIESTERASE VC_1348-RELATED"/>
    <property type="match status" value="1"/>
</dbReference>
<dbReference type="PANTHER" id="PTHR45228">
    <property type="entry name" value="CYCLIC DI-GMP PHOSPHODIESTERASE TM_0186-RELATED"/>
    <property type="match status" value="1"/>
</dbReference>
<dbReference type="SUPFAM" id="SSF103190">
    <property type="entry name" value="Sensory domain-like"/>
    <property type="match status" value="1"/>
</dbReference>
<dbReference type="InterPro" id="IPR003607">
    <property type="entry name" value="HD/PDEase_dom"/>
</dbReference>
<dbReference type="CDD" id="cd12913">
    <property type="entry name" value="PDC1_MCP_like"/>
    <property type="match status" value="1"/>
</dbReference>
<reference evidence="5 6" key="1">
    <citation type="submission" date="2016-10" db="EMBL/GenBank/DDBJ databases">
        <authorList>
            <person name="de Groot N.N."/>
        </authorList>
    </citation>
    <scope>NUCLEOTIDE SEQUENCE [LARGE SCALE GENOMIC DNA]</scope>
    <source>
        <strain evidence="5 6">DSM 15893</strain>
    </source>
</reference>
<dbReference type="GeneID" id="35872055"/>
<feature type="domain" description="HAMP" evidence="3">
    <location>
        <begin position="357"/>
        <end position="410"/>
    </location>
</feature>
<keyword evidence="2" id="KW-0812">Transmembrane</keyword>
<dbReference type="Gene3D" id="3.30.450.20">
    <property type="entry name" value="PAS domain"/>
    <property type="match status" value="2"/>
</dbReference>
<dbReference type="InterPro" id="IPR037522">
    <property type="entry name" value="HD_GYP_dom"/>
</dbReference>
<dbReference type="SUPFAM" id="SSF109604">
    <property type="entry name" value="HD-domain/PDEase-like"/>
    <property type="match status" value="2"/>
</dbReference>
<dbReference type="EMBL" id="FOWR01000008">
    <property type="protein sequence ID" value="SFP14059.1"/>
    <property type="molecule type" value="Genomic_DNA"/>
</dbReference>
<proteinExistence type="predicted"/>
<dbReference type="GO" id="GO:0007165">
    <property type="term" value="P:signal transduction"/>
    <property type="evidence" value="ECO:0007669"/>
    <property type="project" value="InterPro"/>
</dbReference>
<dbReference type="STRING" id="1121869.SAMN03084138_01426"/>
<dbReference type="CDD" id="cd00077">
    <property type="entry name" value="HDc"/>
    <property type="match status" value="2"/>
</dbReference>
<dbReference type="Pfam" id="PF01966">
    <property type="entry name" value="HD"/>
    <property type="match status" value="1"/>
</dbReference>
<dbReference type="RefSeq" id="WP_074926172.1">
    <property type="nucleotide sequence ID" value="NZ_FOWR01000008.1"/>
</dbReference>
<dbReference type="PROSITE" id="PS50885">
    <property type="entry name" value="HAMP"/>
    <property type="match status" value="1"/>
</dbReference>
<dbReference type="InterPro" id="IPR006674">
    <property type="entry name" value="HD_domain"/>
</dbReference>
<dbReference type="Gene3D" id="1.10.3210.10">
    <property type="entry name" value="Hypothetical protein af1432"/>
    <property type="match status" value="2"/>
</dbReference>
<dbReference type="OrthoDB" id="9764808at2"/>
<keyword evidence="2" id="KW-0472">Membrane</keyword>
<dbReference type="PROSITE" id="PS51832">
    <property type="entry name" value="HD_GYP"/>
    <property type="match status" value="1"/>
</dbReference>
<dbReference type="AlphaFoldDB" id="A0A1I5MX04"/>
<dbReference type="Proteomes" id="UP000182692">
    <property type="component" value="Unassembled WGS sequence"/>
</dbReference>
<keyword evidence="2" id="KW-1133">Transmembrane helix</keyword>
<evidence type="ECO:0000259" key="3">
    <source>
        <dbReference type="PROSITE" id="PS50885"/>
    </source>
</evidence>
<gene>
    <name evidence="5" type="ORF">SAMN03084138_01426</name>
</gene>
<feature type="transmembrane region" description="Helical" evidence="2">
    <location>
        <begin position="12"/>
        <end position="32"/>
    </location>
</feature>
<evidence type="ECO:0000256" key="1">
    <source>
        <dbReference type="ARBA" id="ARBA00004533"/>
    </source>
</evidence>
<evidence type="ECO:0000313" key="6">
    <source>
        <dbReference type="Proteomes" id="UP000182692"/>
    </source>
</evidence>
<organism evidence="5 6">
    <name type="scientific">Enterovibrio norvegicus DSM 15893</name>
    <dbReference type="NCBI Taxonomy" id="1121869"/>
    <lineage>
        <taxon>Bacteria</taxon>
        <taxon>Pseudomonadati</taxon>
        <taxon>Pseudomonadota</taxon>
        <taxon>Gammaproteobacteria</taxon>
        <taxon>Vibrionales</taxon>
        <taxon>Vibrionaceae</taxon>
        <taxon>Enterovibrio</taxon>
    </lineage>
</organism>
<protein>
    <submittedName>
        <fullName evidence="5">HD-GYP domain, c-di-GMP phosphodiesterase class II (Or its inactivated variant)</fullName>
    </submittedName>
</protein>
<dbReference type="InterPro" id="IPR052020">
    <property type="entry name" value="Cyclic_di-GMP/3'3'-cGAMP_PDE"/>
</dbReference>
<accession>A0A1I5MX04</accession>
<evidence type="ECO:0000256" key="2">
    <source>
        <dbReference type="SAM" id="Phobius"/>
    </source>
</evidence>
<dbReference type="Pfam" id="PF13487">
    <property type="entry name" value="HD_5"/>
    <property type="match status" value="1"/>
</dbReference>
<dbReference type="CDD" id="cd06225">
    <property type="entry name" value="HAMP"/>
    <property type="match status" value="1"/>
</dbReference>
<feature type="domain" description="HD-GYP" evidence="4">
    <location>
        <begin position="735"/>
        <end position="939"/>
    </location>
</feature>
<dbReference type="Gene3D" id="6.10.340.10">
    <property type="match status" value="1"/>
</dbReference>
<dbReference type="InterPro" id="IPR029151">
    <property type="entry name" value="Sensor-like_sf"/>
</dbReference>
<dbReference type="SMART" id="SM00471">
    <property type="entry name" value="HDc"/>
    <property type="match status" value="1"/>
</dbReference>
<dbReference type="GO" id="GO:0005886">
    <property type="term" value="C:plasma membrane"/>
    <property type="evidence" value="ECO:0007669"/>
    <property type="project" value="UniProtKB-SubCell"/>
</dbReference>
<sequence>MLNRRYTLQIHIAGIFFSVVSVLSIILIVLSYQNSKALNQELAEERTRQNAEQVKLAFQKLTLPVLTAIDSLAVSKYGRQLHASNDKQWLSTINAVMENNPDVLSVYVGYPSEESAFVRSTKPTFMRHQFSTPDNSHLMVDINNSNGLQVRSYYDEKLNFISVDTDSINYKPTTRPWYKAAPESGKIHITDPYFYFFIQRMGITLSRQLPDNDGVIAADITLASLSSFLNSLIDSEDTQLMLLDDSRKIFAHTGFLPDASSGRSQKEHLQALSASPLNNLYKTDDWQKTSLNVEHKGETWMLSLARITFGGERGLWLAKAIPERQLIGSAIEARNNQIFISFLGLILGTAMVLVASARIATPLKKLGEATKRIRQFDFSTVSKVKSNVVEVKELSESISMMSDTISGFLDTLHRVSHSTNFDSLLTDIVLHCQQTTDADYVLMWTNSAKDRDILELTAQYPSTTCGSNIHLEKLLSASTRVQADLSNQNFVSFTPSMAEQGTGNLPSSLHHAWLLRLNNRDGDCIGYVMVGFNRPVSAKQEEKLPFIRQFLGFASLIKENWDRVVAQKHLFKSFIEMMASAIDTKSPYTGGHCQRVPELTFMLADAVNKDTTYFPDFTLNEQSREALYFAAWLHDCGKVTTPEYVVDKATKLETIYNRIHEVRTRFEVLKRDKEIQYWKKRAEGESQQELDVWLKKELEALDDDFAFIAKSNVGAEFMDEQSVTRLNIISQRTWYRTIDDTLGLSWEEESRRKQMPSRALPCKEQVLSDDLYHHIPWLDQQKETFENWAFSLAIPELQYNRGELYNLSIQRGTLTEEERFIINDHIIQTINMLEKLPYPKHLERVPEIAGGHHEKLDGKGYPYGLDESNLSIDARIMSVADIFEALTASDRPYKKAKTLSEALKILAFMAKDRHIDPKLYKIFIEQKVYLQYADAFLPASQRDNVDEAALLAIIKPAQKTQPKTVSEA</sequence>
<comment type="subcellular location">
    <subcellularLocation>
        <location evidence="1">Cell inner membrane</location>
    </subcellularLocation>
</comment>
<feature type="transmembrane region" description="Helical" evidence="2">
    <location>
        <begin position="338"/>
        <end position="357"/>
    </location>
</feature>